<dbReference type="AlphaFoldDB" id="A0A0G0L2A7"/>
<accession>A0A0G0L2A7</accession>
<dbReference type="EMBL" id="LBVL01000002">
    <property type="protein sequence ID" value="KKQ86083.1"/>
    <property type="molecule type" value="Genomic_DNA"/>
</dbReference>
<keyword evidence="1" id="KW-1133">Transmembrane helix</keyword>
<feature type="transmembrane region" description="Helical" evidence="1">
    <location>
        <begin position="74"/>
        <end position="95"/>
    </location>
</feature>
<evidence type="ECO:0000313" key="3">
    <source>
        <dbReference type="Proteomes" id="UP000034081"/>
    </source>
</evidence>
<name>A0A0G0L2A7_9BACT</name>
<dbReference type="Proteomes" id="UP000034081">
    <property type="component" value="Unassembled WGS sequence"/>
</dbReference>
<protein>
    <submittedName>
        <fullName evidence="2">Uncharacterized protein</fullName>
    </submittedName>
</protein>
<evidence type="ECO:0000313" key="2">
    <source>
        <dbReference type="EMBL" id="KKQ86083.1"/>
    </source>
</evidence>
<comment type="caution">
    <text evidence="2">The sequence shown here is derived from an EMBL/GenBank/DDBJ whole genome shotgun (WGS) entry which is preliminary data.</text>
</comment>
<organism evidence="2 3">
    <name type="scientific">Candidatus Woesebacteria bacterium GW2011_GWB1_38_8</name>
    <dbReference type="NCBI Taxonomy" id="1618570"/>
    <lineage>
        <taxon>Bacteria</taxon>
        <taxon>Candidatus Woeseibacteriota</taxon>
    </lineage>
</organism>
<evidence type="ECO:0000256" key="1">
    <source>
        <dbReference type="SAM" id="Phobius"/>
    </source>
</evidence>
<dbReference type="STRING" id="1618570.UT08_C0002G0105"/>
<proteinExistence type="predicted"/>
<gene>
    <name evidence="2" type="ORF">UT08_C0002G0105</name>
</gene>
<sequence length="100" mass="11549">MIIQNLWTVLFIVATVYSVYYSRKLKETVNDKSSELISNEILHVVVPEIFSPIIAGAVYFYSWRKSMPKKASQANKYSWIIIGIFVFFGIIWNSLTGNSY</sequence>
<keyword evidence="1" id="KW-0472">Membrane</keyword>
<reference evidence="2 3" key="1">
    <citation type="journal article" date="2015" name="Nature">
        <title>rRNA introns, odd ribosomes, and small enigmatic genomes across a large radiation of phyla.</title>
        <authorList>
            <person name="Brown C.T."/>
            <person name="Hug L.A."/>
            <person name="Thomas B.C."/>
            <person name="Sharon I."/>
            <person name="Castelle C.J."/>
            <person name="Singh A."/>
            <person name="Wilkins M.J."/>
            <person name="Williams K.H."/>
            <person name="Banfield J.F."/>
        </authorList>
    </citation>
    <scope>NUCLEOTIDE SEQUENCE [LARGE SCALE GENOMIC DNA]</scope>
</reference>
<feature type="transmembrane region" description="Helical" evidence="1">
    <location>
        <begin position="42"/>
        <end position="62"/>
    </location>
</feature>
<keyword evidence="1" id="KW-0812">Transmembrane</keyword>